<proteinExistence type="predicted"/>
<evidence type="ECO:0000256" key="1">
    <source>
        <dbReference type="SAM" id="MobiDB-lite"/>
    </source>
</evidence>
<dbReference type="EMBL" id="SRLO01000935">
    <property type="protein sequence ID" value="TNN43948.1"/>
    <property type="molecule type" value="Genomic_DNA"/>
</dbReference>
<sequence length="118" mass="12726">MESVDGGSIVFLSKWKVGPRGDGERERRGHDLPRRSVRARASAEATTKAVNKGDFPLANIASRRALFLAALSITIGTGVELCTGMNNKSLDGASGLCFTSEEEEEEEEEVSSRQSPEI</sequence>
<reference evidence="2 3" key="1">
    <citation type="submission" date="2019-03" db="EMBL/GenBank/DDBJ databases">
        <title>First draft genome of Liparis tanakae, snailfish: a comprehensive survey of snailfish specific genes.</title>
        <authorList>
            <person name="Kim W."/>
            <person name="Song I."/>
            <person name="Jeong J.-H."/>
            <person name="Kim D."/>
            <person name="Kim S."/>
            <person name="Ryu S."/>
            <person name="Song J.Y."/>
            <person name="Lee S.K."/>
        </authorList>
    </citation>
    <scope>NUCLEOTIDE SEQUENCE [LARGE SCALE GENOMIC DNA]</scope>
    <source>
        <tissue evidence="2">Muscle</tissue>
    </source>
</reference>
<organism evidence="2 3">
    <name type="scientific">Liparis tanakae</name>
    <name type="common">Tanaka's snailfish</name>
    <dbReference type="NCBI Taxonomy" id="230148"/>
    <lineage>
        <taxon>Eukaryota</taxon>
        <taxon>Metazoa</taxon>
        <taxon>Chordata</taxon>
        <taxon>Craniata</taxon>
        <taxon>Vertebrata</taxon>
        <taxon>Euteleostomi</taxon>
        <taxon>Actinopterygii</taxon>
        <taxon>Neopterygii</taxon>
        <taxon>Teleostei</taxon>
        <taxon>Neoteleostei</taxon>
        <taxon>Acanthomorphata</taxon>
        <taxon>Eupercaria</taxon>
        <taxon>Perciformes</taxon>
        <taxon>Cottioidei</taxon>
        <taxon>Cottales</taxon>
        <taxon>Liparidae</taxon>
        <taxon>Liparis</taxon>
    </lineage>
</organism>
<gene>
    <name evidence="2" type="primary">syndig1l_1</name>
    <name evidence="2" type="ORF">EYF80_045862</name>
</gene>
<name>A0A4Z2FS12_9TELE</name>
<feature type="compositionally biased region" description="Acidic residues" evidence="1">
    <location>
        <begin position="100"/>
        <end position="109"/>
    </location>
</feature>
<feature type="compositionally biased region" description="Basic and acidic residues" evidence="1">
    <location>
        <begin position="19"/>
        <end position="34"/>
    </location>
</feature>
<dbReference type="GO" id="GO:0016020">
    <property type="term" value="C:membrane"/>
    <property type="evidence" value="ECO:0007669"/>
    <property type="project" value="TreeGrafter"/>
</dbReference>
<keyword evidence="3" id="KW-1185">Reference proteome</keyword>
<feature type="region of interest" description="Disordered" evidence="1">
    <location>
        <begin position="94"/>
        <end position="118"/>
    </location>
</feature>
<dbReference type="Proteomes" id="UP000314294">
    <property type="component" value="Unassembled WGS sequence"/>
</dbReference>
<evidence type="ECO:0000313" key="2">
    <source>
        <dbReference type="EMBL" id="TNN43948.1"/>
    </source>
</evidence>
<comment type="caution">
    <text evidence="2">The sequence shown here is derived from an EMBL/GenBank/DDBJ whole genome shotgun (WGS) entry which is preliminary data.</text>
</comment>
<feature type="region of interest" description="Disordered" evidence="1">
    <location>
        <begin position="18"/>
        <end position="45"/>
    </location>
</feature>
<accession>A0A4Z2FS12</accession>
<protein>
    <submittedName>
        <fullName evidence="2">Synapse differentiation-inducing protein 1-like</fullName>
    </submittedName>
</protein>
<dbReference type="AlphaFoldDB" id="A0A4Z2FS12"/>
<dbReference type="PANTHER" id="PTHR14768">
    <property type="entry name" value="UPF0338 PROTEIN"/>
    <property type="match status" value="1"/>
</dbReference>
<evidence type="ECO:0000313" key="3">
    <source>
        <dbReference type="Proteomes" id="UP000314294"/>
    </source>
</evidence>
<dbReference type="PANTHER" id="PTHR14768:SF4">
    <property type="entry name" value="SYNAPSE DIFFERENTIATION-INDUCING GENE PROTEIN 1-LIKE"/>
    <property type="match status" value="1"/>
</dbReference>